<dbReference type="EMBL" id="JAUSYP010000001">
    <property type="protein sequence ID" value="MDQ0745996.1"/>
    <property type="molecule type" value="Genomic_DNA"/>
</dbReference>
<accession>A0ABU0QF27</accession>
<evidence type="ECO:0000313" key="2">
    <source>
        <dbReference type="Proteomes" id="UP001232755"/>
    </source>
</evidence>
<organism evidence="1 2">
    <name type="scientific">Streptomyces africanus</name>
    <dbReference type="NCBI Taxonomy" id="231024"/>
    <lineage>
        <taxon>Bacteria</taxon>
        <taxon>Bacillati</taxon>
        <taxon>Actinomycetota</taxon>
        <taxon>Actinomycetes</taxon>
        <taxon>Kitasatosporales</taxon>
        <taxon>Streptomycetaceae</taxon>
        <taxon>Streptomyces</taxon>
    </lineage>
</organism>
<dbReference type="Proteomes" id="UP001232755">
    <property type="component" value="Unassembled WGS sequence"/>
</dbReference>
<protein>
    <submittedName>
        <fullName evidence="1">Uncharacterized protein</fullName>
    </submittedName>
</protein>
<gene>
    <name evidence="1" type="ORF">QF034_000227</name>
</gene>
<proteinExistence type="predicted"/>
<keyword evidence="2" id="KW-1185">Reference proteome</keyword>
<name>A0ABU0QF27_9ACTN</name>
<reference evidence="1 2" key="1">
    <citation type="submission" date="2023-07" db="EMBL/GenBank/DDBJ databases">
        <title>Comparative genomics of wheat-associated soil bacteria to identify genetic determinants of phenazine resistance.</title>
        <authorList>
            <person name="Mouncey N."/>
        </authorList>
    </citation>
    <scope>NUCLEOTIDE SEQUENCE [LARGE SCALE GENOMIC DNA]</scope>
    <source>
        <strain evidence="1 2">B3I12</strain>
    </source>
</reference>
<evidence type="ECO:0000313" key="1">
    <source>
        <dbReference type="EMBL" id="MDQ0745996.1"/>
    </source>
</evidence>
<sequence>MCLIFRVFADKETLLDACVMEALSPAHALDELALVSMDQPLVARTSGCRTPSQLIWSGCSAFRMPSSWKCQTTAIGESSKAAADASGHQCNKSQDT</sequence>
<comment type="caution">
    <text evidence="1">The sequence shown here is derived from an EMBL/GenBank/DDBJ whole genome shotgun (WGS) entry which is preliminary data.</text>
</comment>